<evidence type="ECO:0000313" key="3">
    <source>
        <dbReference type="EMBL" id="PFG35433.1"/>
    </source>
</evidence>
<evidence type="ECO:0000313" key="4">
    <source>
        <dbReference type="Proteomes" id="UP000221394"/>
    </source>
</evidence>
<keyword evidence="4" id="KW-1185">Reference proteome</keyword>
<dbReference type="OrthoDB" id="8479889at2"/>
<dbReference type="RefSeq" id="WP_098456735.1">
    <property type="nucleotide sequence ID" value="NZ_PDJH01000001.1"/>
</dbReference>
<evidence type="ECO:0000256" key="2">
    <source>
        <dbReference type="SAM" id="Phobius"/>
    </source>
</evidence>
<dbReference type="Proteomes" id="UP000221394">
    <property type="component" value="Unassembled WGS sequence"/>
</dbReference>
<evidence type="ECO:0000256" key="1">
    <source>
        <dbReference type="SAM" id="MobiDB-lite"/>
    </source>
</evidence>
<dbReference type="InterPro" id="IPR025445">
    <property type="entry name" value="DUF4191"/>
</dbReference>
<organism evidence="3 4">
    <name type="scientific">Flavimobilis soli</name>
    <dbReference type="NCBI Taxonomy" id="442709"/>
    <lineage>
        <taxon>Bacteria</taxon>
        <taxon>Bacillati</taxon>
        <taxon>Actinomycetota</taxon>
        <taxon>Actinomycetes</taxon>
        <taxon>Micrococcales</taxon>
        <taxon>Jonesiaceae</taxon>
        <taxon>Flavimobilis</taxon>
    </lineage>
</organism>
<proteinExistence type="predicted"/>
<feature type="transmembrane region" description="Helical" evidence="2">
    <location>
        <begin position="74"/>
        <end position="93"/>
    </location>
</feature>
<gene>
    <name evidence="3" type="ORF">ATL41_0113</name>
</gene>
<keyword evidence="2" id="KW-1133">Transmembrane helix</keyword>
<dbReference type="AlphaFoldDB" id="A0A2A9E9D1"/>
<protein>
    <submittedName>
        <fullName evidence="3">Uncharacterized protein DUF4191</fullName>
    </submittedName>
</protein>
<dbReference type="EMBL" id="PDJH01000001">
    <property type="protein sequence ID" value="PFG35433.1"/>
    <property type="molecule type" value="Genomic_DNA"/>
</dbReference>
<name>A0A2A9E9D1_9MICO</name>
<keyword evidence="2" id="KW-0812">Transmembrane</keyword>
<reference evidence="3 4" key="1">
    <citation type="submission" date="2017-10" db="EMBL/GenBank/DDBJ databases">
        <title>Sequencing the genomes of 1000 actinobacteria strains.</title>
        <authorList>
            <person name="Klenk H.-P."/>
        </authorList>
    </citation>
    <scope>NUCLEOTIDE SEQUENCE [LARGE SCALE GENOMIC DNA]</scope>
    <source>
        <strain evidence="3 4">DSM 21574</strain>
    </source>
</reference>
<feature type="compositionally biased region" description="Low complexity" evidence="1">
    <location>
        <begin position="8"/>
        <end position="17"/>
    </location>
</feature>
<feature type="transmembrane region" description="Helical" evidence="2">
    <location>
        <begin position="48"/>
        <end position="68"/>
    </location>
</feature>
<accession>A0A2A9E9D1</accession>
<sequence>MARKNDDAAVPAGAVTAKTKKTRKPKKRRWYHQVWDAYKMTRQQDPAVVWWILGTFVVILGIAVGIGFIWGHPIYLTVLGLPTAILGAMFVLARRAEKAAYARIEGEKGATLAAVGTIRRGWTFDETPVAIEPRSQDMVFRGVGRAGVVLMTEGPLGRVRKLAELERKRTQRVVQGVPVTVIHVGREPGQVPLPELTKKIQKLKPVLKKHEVAVVMKRLTALGGAKLPIPKGVDPMRARPDRKGMRGR</sequence>
<keyword evidence="2" id="KW-0472">Membrane</keyword>
<comment type="caution">
    <text evidence="3">The sequence shown here is derived from an EMBL/GenBank/DDBJ whole genome shotgun (WGS) entry which is preliminary data.</text>
</comment>
<dbReference type="Pfam" id="PF13829">
    <property type="entry name" value="DUF4191"/>
    <property type="match status" value="1"/>
</dbReference>
<feature type="region of interest" description="Disordered" evidence="1">
    <location>
        <begin position="1"/>
        <end position="20"/>
    </location>
</feature>